<keyword evidence="3" id="KW-1185">Reference proteome</keyword>
<evidence type="ECO:0000313" key="2">
    <source>
        <dbReference type="EMBL" id="ESE41255.1"/>
    </source>
</evidence>
<feature type="transmembrane region" description="Helical" evidence="1">
    <location>
        <begin position="386"/>
        <end position="406"/>
    </location>
</feature>
<feature type="transmembrane region" description="Helical" evidence="1">
    <location>
        <begin position="156"/>
        <end position="178"/>
    </location>
</feature>
<evidence type="ECO:0000313" key="3">
    <source>
        <dbReference type="Proteomes" id="UP000017548"/>
    </source>
</evidence>
<comment type="caution">
    <text evidence="2">The sequence shown here is derived from an EMBL/GenBank/DDBJ whole genome shotgun (WGS) entry which is preliminary data.</text>
</comment>
<feature type="transmembrane region" description="Helical" evidence="1">
    <location>
        <begin position="231"/>
        <end position="248"/>
    </location>
</feature>
<feature type="transmembrane region" description="Helical" evidence="1">
    <location>
        <begin position="116"/>
        <end position="136"/>
    </location>
</feature>
<organism evidence="2 3">
    <name type="scientific">Shewanella decolorationis S12</name>
    <dbReference type="NCBI Taxonomy" id="1353536"/>
    <lineage>
        <taxon>Bacteria</taxon>
        <taxon>Pseudomonadati</taxon>
        <taxon>Pseudomonadota</taxon>
        <taxon>Gammaproteobacteria</taxon>
        <taxon>Alteromonadales</taxon>
        <taxon>Shewanellaceae</taxon>
        <taxon>Shewanella</taxon>
    </lineage>
</organism>
<dbReference type="EMBL" id="AXZL01000066">
    <property type="protein sequence ID" value="ESE41255.1"/>
    <property type="molecule type" value="Genomic_DNA"/>
</dbReference>
<protein>
    <submittedName>
        <fullName evidence="2">O-antigen polymerase</fullName>
    </submittedName>
</protein>
<feature type="transmembrane region" description="Helical" evidence="1">
    <location>
        <begin position="79"/>
        <end position="95"/>
    </location>
</feature>
<feature type="transmembrane region" description="Helical" evidence="1">
    <location>
        <begin position="254"/>
        <end position="275"/>
    </location>
</feature>
<feature type="transmembrane region" description="Helical" evidence="1">
    <location>
        <begin position="323"/>
        <end position="350"/>
    </location>
</feature>
<feature type="transmembrane region" description="Helical" evidence="1">
    <location>
        <begin position="362"/>
        <end position="380"/>
    </location>
</feature>
<keyword evidence="1" id="KW-0812">Transmembrane</keyword>
<dbReference type="RefSeq" id="WP_023267170.1">
    <property type="nucleotide sequence ID" value="NZ_AXZL01000066.1"/>
</dbReference>
<dbReference type="Proteomes" id="UP000017548">
    <property type="component" value="Unassembled WGS sequence"/>
</dbReference>
<reference evidence="2 3" key="1">
    <citation type="journal article" date="2013" name="Genome Announc.">
        <title>Draft Genome Sequence of Shewanella decolorationis S12, a Dye-Degrading Bacterium Isolated from a Wastewater Treatment Plant.</title>
        <authorList>
            <person name="Xu M."/>
            <person name="Fang Y."/>
            <person name="Liu J."/>
            <person name="Chen X."/>
            <person name="Sun G."/>
            <person name="Guo J."/>
            <person name="Hua Z."/>
            <person name="Tu Q."/>
            <person name="Wu L."/>
            <person name="Zhou J."/>
            <person name="Liu X."/>
        </authorList>
    </citation>
    <scope>NUCLEOTIDE SEQUENCE [LARGE SCALE GENOMIC DNA]</scope>
    <source>
        <strain evidence="2 3">S12</strain>
    </source>
</reference>
<feature type="transmembrane region" description="Helical" evidence="1">
    <location>
        <begin position="183"/>
        <end position="201"/>
    </location>
</feature>
<gene>
    <name evidence="2" type="ORF">SHD_2165</name>
</gene>
<evidence type="ECO:0000256" key="1">
    <source>
        <dbReference type="SAM" id="Phobius"/>
    </source>
</evidence>
<accession>A0ABP2Z3Q7</accession>
<feature type="transmembrane region" description="Helical" evidence="1">
    <location>
        <begin position="207"/>
        <end position="224"/>
    </location>
</feature>
<sequence>MILFELILFIFVVYYIFRRLDRAVASGDLIGFLLNPMLYFLVFAVLYLLVANILVYFGAYQILITGLPSNVDELTGSNFYVLIFFIGILFCYMLTADLKGLKFKPLKYNKFNESCFLFLSFFIFLFLFYLCVKHGGTLLALRADRAIVYDYFANQIYMPYKIGVVVNVYSALLIILLFSRRKISRIVVLLPFLCFVALDFMQGGRSIIIRLFIIIYLCFAILNNKTYFKPAILSIAALGILPVLSRFAEGDGIYSFFIAFGEFIYTRVTVDYVIYHGFNGDGIYLVLKYILSLLPGIIGSSLIGDEMNYREMIANISGLSFGLAGNIVAESIFYCGNFFIITAFFVLITAKLFYLKLTICRLPFVIGLIIFISNVQNIYRTSFFEFGLVIFYLTISYLSIFTMLLWNKKIYHRGHV</sequence>
<proteinExistence type="predicted"/>
<feature type="transmembrane region" description="Helical" evidence="1">
    <location>
        <begin position="37"/>
        <end position="59"/>
    </location>
</feature>
<feature type="transmembrane region" description="Helical" evidence="1">
    <location>
        <begin position="282"/>
        <end position="303"/>
    </location>
</feature>
<name>A0ABP2Z3Q7_9GAMM</name>
<keyword evidence="1" id="KW-1133">Transmembrane helix</keyword>
<feature type="transmembrane region" description="Helical" evidence="1">
    <location>
        <begin position="6"/>
        <end position="25"/>
    </location>
</feature>
<keyword evidence="1" id="KW-0472">Membrane</keyword>